<feature type="domain" description="EF-hand" evidence="6">
    <location>
        <begin position="33"/>
        <end position="68"/>
    </location>
</feature>
<keyword evidence="5" id="KW-0106">Calcium</keyword>
<dbReference type="Pfam" id="PF13202">
    <property type="entry name" value="EF-hand_5"/>
    <property type="match status" value="1"/>
</dbReference>
<dbReference type="SUPFAM" id="SSF47473">
    <property type="entry name" value="EF-hand"/>
    <property type="match status" value="1"/>
</dbReference>
<dbReference type="PROSITE" id="PS50222">
    <property type="entry name" value="EF_HAND_2"/>
    <property type="match status" value="2"/>
</dbReference>
<dbReference type="InterPro" id="IPR003299">
    <property type="entry name" value="Calflagin-bd"/>
</dbReference>
<reference evidence="7" key="1">
    <citation type="submission" date="2021-01" db="EMBL/GenBank/DDBJ databases">
        <authorList>
            <person name="Corre E."/>
            <person name="Pelletier E."/>
            <person name="Niang G."/>
            <person name="Scheremetjew M."/>
            <person name="Finn R."/>
            <person name="Kale V."/>
            <person name="Holt S."/>
            <person name="Cochrane G."/>
            <person name="Meng A."/>
            <person name="Brown T."/>
            <person name="Cohen L."/>
        </authorList>
    </citation>
    <scope>NUCLEOTIDE SEQUENCE</scope>
    <source>
        <strain evidence="7">CCCM811</strain>
    </source>
</reference>
<dbReference type="InterPro" id="IPR018247">
    <property type="entry name" value="EF_Hand_1_Ca_BS"/>
</dbReference>
<dbReference type="InterPro" id="IPR011992">
    <property type="entry name" value="EF-hand-dom_pair"/>
</dbReference>
<dbReference type="PRINTS" id="PR01362">
    <property type="entry name" value="CALFLAGIN"/>
</dbReference>
<evidence type="ECO:0000256" key="5">
    <source>
        <dbReference type="ARBA" id="ARBA00022837"/>
    </source>
</evidence>
<gene>
    <name evidence="7" type="ORF">LGLO00237_LOCUS3354</name>
</gene>
<dbReference type="InterPro" id="IPR002048">
    <property type="entry name" value="EF_hand_dom"/>
</dbReference>
<dbReference type="Gene3D" id="1.10.238.10">
    <property type="entry name" value="EF-hand"/>
    <property type="match status" value="2"/>
</dbReference>
<accession>A0A7S3YE49</accession>
<dbReference type="Pfam" id="PF22592">
    <property type="entry name" value="FCaBP_EF-hand"/>
    <property type="match status" value="1"/>
</dbReference>
<comment type="function">
    <text evidence="1">May contribute to the rapid motility of the trypanosomes, playing a role either in flagellar structure or in calcium metabolism. Could alternate between a GDP-bound inactive form to a calcium/GTP-bound active form.</text>
</comment>
<evidence type="ECO:0000256" key="2">
    <source>
        <dbReference type="ARBA" id="ARBA00005727"/>
    </source>
</evidence>
<keyword evidence="4" id="KW-0677">Repeat</keyword>
<dbReference type="GO" id="GO:0005509">
    <property type="term" value="F:calcium ion binding"/>
    <property type="evidence" value="ECO:0007669"/>
    <property type="project" value="InterPro"/>
</dbReference>
<evidence type="ECO:0000256" key="4">
    <source>
        <dbReference type="ARBA" id="ARBA00022737"/>
    </source>
</evidence>
<comment type="similarity">
    <text evidence="2">Belongs to the calflagin family.</text>
</comment>
<name>A0A7S3YE49_9EUKA</name>
<dbReference type="InterPro" id="IPR054322">
    <property type="entry name" value="FCABP_EF-hand"/>
</dbReference>
<proteinExistence type="inferred from homology"/>
<evidence type="ECO:0000313" key="7">
    <source>
        <dbReference type="EMBL" id="CAE0648950.1"/>
    </source>
</evidence>
<protein>
    <recommendedName>
        <fullName evidence="6">EF-hand domain-containing protein</fullName>
    </recommendedName>
</protein>
<dbReference type="AlphaFoldDB" id="A0A7S3YE49"/>
<dbReference type="PROSITE" id="PS00018">
    <property type="entry name" value="EF_HAND_1"/>
    <property type="match status" value="2"/>
</dbReference>
<organism evidence="7">
    <name type="scientific">Lotharella globosa</name>
    <dbReference type="NCBI Taxonomy" id="91324"/>
    <lineage>
        <taxon>Eukaryota</taxon>
        <taxon>Sar</taxon>
        <taxon>Rhizaria</taxon>
        <taxon>Cercozoa</taxon>
        <taxon>Chlorarachniophyceae</taxon>
        <taxon>Lotharella</taxon>
    </lineage>
</organism>
<feature type="domain" description="EF-hand" evidence="6">
    <location>
        <begin position="118"/>
        <end position="153"/>
    </location>
</feature>
<evidence type="ECO:0000256" key="1">
    <source>
        <dbReference type="ARBA" id="ARBA00002387"/>
    </source>
</evidence>
<dbReference type="SMART" id="SM00054">
    <property type="entry name" value="EFh"/>
    <property type="match status" value="2"/>
</dbReference>
<sequence length="217" mass="25051">MASARSGKSGRVGDRKIDWKEVNAKLPYQRDKQSKKLRMKMFKSFDPNGNGHLSLAEIDKGLRDVLRLDDVFDCKPAIMRAYHAAKNKGKSSKKKKGGKFNEDFVEFFEFRYLLKSLRQYFEYWVMFDRADTDDDNRIDLGEFKKAVPLMKLWGVNITDPAKTFKQVDKDGVCVSSRVWLCHASMVMSNLSLPTSFTGWEDPFQRVCIVGYQEIFGS</sequence>
<dbReference type="EMBL" id="HBIV01004752">
    <property type="protein sequence ID" value="CAE0648950.1"/>
    <property type="molecule type" value="Transcribed_RNA"/>
</dbReference>
<evidence type="ECO:0000259" key="6">
    <source>
        <dbReference type="PROSITE" id="PS50222"/>
    </source>
</evidence>
<evidence type="ECO:0000256" key="3">
    <source>
        <dbReference type="ARBA" id="ARBA00022723"/>
    </source>
</evidence>
<keyword evidence="3" id="KW-0479">Metal-binding</keyword>